<dbReference type="Proteomes" id="UP000001072">
    <property type="component" value="Unassembled WGS sequence"/>
</dbReference>
<protein>
    <recommendedName>
        <fullName evidence="1">Endonuclease/exonuclease/phosphatase domain-containing protein</fullName>
    </recommendedName>
</protein>
<dbReference type="AlphaFoldDB" id="F4SD85"/>
<dbReference type="Pfam" id="PF03372">
    <property type="entry name" value="Exo_endo_phos"/>
    <property type="match status" value="1"/>
</dbReference>
<dbReference type="Gene3D" id="3.60.10.10">
    <property type="entry name" value="Endonuclease/exonuclease/phosphatase"/>
    <property type="match status" value="1"/>
</dbReference>
<dbReference type="OrthoDB" id="276515at2759"/>
<dbReference type="InterPro" id="IPR005135">
    <property type="entry name" value="Endo/exonuclease/phosphatase"/>
</dbReference>
<dbReference type="InterPro" id="IPR036691">
    <property type="entry name" value="Endo/exonu/phosph_ase_sf"/>
</dbReference>
<dbReference type="eggNOG" id="ENOG502S5BH">
    <property type="taxonomic scope" value="Eukaryota"/>
</dbReference>
<gene>
    <name evidence="2" type="ORF">MELLADRAFT_70027</name>
</gene>
<dbReference type="InParanoid" id="F4SD85"/>
<dbReference type="PANTHER" id="PTHR12121:SF36">
    <property type="entry name" value="ENDONUCLEASE_EXONUCLEASE_PHOSPHATASE DOMAIN-CONTAINING PROTEIN"/>
    <property type="match status" value="1"/>
</dbReference>
<accession>F4SD85</accession>
<dbReference type="SUPFAM" id="SSF56219">
    <property type="entry name" value="DNase I-like"/>
    <property type="match status" value="1"/>
</dbReference>
<dbReference type="InterPro" id="IPR050410">
    <property type="entry name" value="CCR4/nocturin_mRNA_transcr"/>
</dbReference>
<dbReference type="GeneID" id="18931397"/>
<organism evidence="3">
    <name type="scientific">Melampsora larici-populina (strain 98AG31 / pathotype 3-4-7)</name>
    <name type="common">Poplar leaf rust fungus</name>
    <dbReference type="NCBI Taxonomy" id="747676"/>
    <lineage>
        <taxon>Eukaryota</taxon>
        <taxon>Fungi</taxon>
        <taxon>Dikarya</taxon>
        <taxon>Basidiomycota</taxon>
        <taxon>Pucciniomycotina</taxon>
        <taxon>Pucciniomycetes</taxon>
        <taxon>Pucciniales</taxon>
        <taxon>Melampsoraceae</taxon>
        <taxon>Melampsora</taxon>
    </lineage>
</organism>
<dbReference type="PANTHER" id="PTHR12121">
    <property type="entry name" value="CARBON CATABOLITE REPRESSOR PROTEIN 4"/>
    <property type="match status" value="1"/>
</dbReference>
<keyword evidence="3" id="KW-1185">Reference proteome</keyword>
<evidence type="ECO:0000313" key="2">
    <source>
        <dbReference type="EMBL" id="EGF97385.1"/>
    </source>
</evidence>
<dbReference type="VEuPathDB" id="FungiDB:MELLADRAFT_70027"/>
<feature type="domain" description="Endonuclease/exonuclease/phosphatase" evidence="1">
    <location>
        <begin position="13"/>
        <end position="288"/>
    </location>
</feature>
<dbReference type="EMBL" id="GL883241">
    <property type="protein sequence ID" value="EGF97385.1"/>
    <property type="molecule type" value="Genomic_DNA"/>
</dbReference>
<proteinExistence type="predicted"/>
<reference evidence="3" key="1">
    <citation type="journal article" date="2011" name="Proc. Natl. Acad. Sci. U.S.A.">
        <title>Obligate biotrophy features unraveled by the genomic analysis of rust fungi.</title>
        <authorList>
            <person name="Duplessis S."/>
            <person name="Cuomo C.A."/>
            <person name="Lin Y.-C."/>
            <person name="Aerts A."/>
            <person name="Tisserant E."/>
            <person name="Veneault-Fourrey C."/>
            <person name="Joly D.L."/>
            <person name="Hacquard S."/>
            <person name="Amselem J."/>
            <person name="Cantarel B.L."/>
            <person name="Chiu R."/>
            <person name="Coutinho P.M."/>
            <person name="Feau N."/>
            <person name="Field M."/>
            <person name="Frey P."/>
            <person name="Gelhaye E."/>
            <person name="Goldberg J."/>
            <person name="Grabherr M.G."/>
            <person name="Kodira C.D."/>
            <person name="Kohler A."/>
            <person name="Kuees U."/>
            <person name="Lindquist E.A."/>
            <person name="Lucas S.M."/>
            <person name="Mago R."/>
            <person name="Mauceli E."/>
            <person name="Morin E."/>
            <person name="Murat C."/>
            <person name="Pangilinan J.L."/>
            <person name="Park R."/>
            <person name="Pearson M."/>
            <person name="Quesneville H."/>
            <person name="Rouhier N."/>
            <person name="Sakthikumar S."/>
            <person name="Salamov A.A."/>
            <person name="Schmutz J."/>
            <person name="Selles B."/>
            <person name="Shapiro H."/>
            <person name="Tanguay P."/>
            <person name="Tuskan G.A."/>
            <person name="Henrissat B."/>
            <person name="Van de Peer Y."/>
            <person name="Rouze P."/>
            <person name="Ellis J.G."/>
            <person name="Dodds P.N."/>
            <person name="Schein J.E."/>
            <person name="Zhong S."/>
            <person name="Hamelin R.C."/>
            <person name="Grigoriev I.V."/>
            <person name="Szabo L.J."/>
            <person name="Martin F."/>
        </authorList>
    </citation>
    <scope>NUCLEOTIDE SEQUENCE [LARGE SCALE GENOMIC DNA]</scope>
    <source>
        <strain evidence="3">98AG31 / pathotype 3-4-7</strain>
    </source>
</reference>
<evidence type="ECO:0000259" key="1">
    <source>
        <dbReference type="Pfam" id="PF03372"/>
    </source>
</evidence>
<dbReference type="CDD" id="cd09083">
    <property type="entry name" value="EEP-1"/>
    <property type="match status" value="1"/>
</dbReference>
<dbReference type="KEGG" id="mlr:MELLADRAFT_70027"/>
<evidence type="ECO:0000313" key="3">
    <source>
        <dbReference type="Proteomes" id="UP000001072"/>
    </source>
</evidence>
<name>F4SD85_MELLP</name>
<dbReference type="GO" id="GO:0000175">
    <property type="term" value="F:3'-5'-RNA exonuclease activity"/>
    <property type="evidence" value="ECO:0007669"/>
    <property type="project" value="TreeGrafter"/>
</dbReference>
<dbReference type="HOGENOM" id="CLU_030508_0_2_1"/>
<dbReference type="RefSeq" id="XP_007419338.1">
    <property type="nucleotide sequence ID" value="XM_007419276.1"/>
</dbReference>
<sequence length="301" mass="34288">MIPLHYLSILKLATYNIRYSPPNSRPILPEAPWSARLPLILNQLNWEEPDLIGAQEVLDHQCIDLLEGLNQLGYTGIGVGRDDGKRLGEYAPIFWKSDQFELVDHHYFWLSEEPDVPGSISWDSGQTRMVTCVELKPKLNTVQVDGIFQLPGQNSLDRSIFVMNTHFDDRGSYAREQSAKLIRYRAEALIKKTSKPVFLLGDLNSTPEELPYKTLTTESTGQLSFKDSRQNAKHLYGAINATYTSFSKNPSVQGVIDVVMLMGYHWEAKKYGVIPNSFEDDEYYASDHRLVCAQYVKVIEH</sequence>